<keyword evidence="3" id="KW-1185">Reference proteome</keyword>
<feature type="domain" description="Dynein heavy chain AAA 5 extension" evidence="1">
    <location>
        <begin position="23"/>
        <end position="71"/>
    </location>
</feature>
<organism evidence="2 3">
    <name type="scientific">Symbiodinium necroappetens</name>
    <dbReference type="NCBI Taxonomy" id="1628268"/>
    <lineage>
        <taxon>Eukaryota</taxon>
        <taxon>Sar</taxon>
        <taxon>Alveolata</taxon>
        <taxon>Dinophyceae</taxon>
        <taxon>Suessiales</taxon>
        <taxon>Symbiodiniaceae</taxon>
        <taxon>Symbiodinium</taxon>
    </lineage>
</organism>
<gene>
    <name evidence="2" type="primary">DNAH6</name>
    <name evidence="2" type="ORF">SNEC2469_LOCUS6267</name>
</gene>
<evidence type="ECO:0000259" key="1">
    <source>
        <dbReference type="Pfam" id="PF17852"/>
    </source>
</evidence>
<dbReference type="EMBL" id="CAJNJA010011083">
    <property type="protein sequence ID" value="CAE7266247.1"/>
    <property type="molecule type" value="Genomic_DNA"/>
</dbReference>
<dbReference type="AlphaFoldDB" id="A0A812MH33"/>
<evidence type="ECO:0000313" key="2">
    <source>
        <dbReference type="EMBL" id="CAE7266247.1"/>
    </source>
</evidence>
<dbReference type="Gene3D" id="1.10.472.130">
    <property type="match status" value="1"/>
</dbReference>
<dbReference type="InterPro" id="IPR041466">
    <property type="entry name" value="Dynein_AAA5_ext"/>
</dbReference>
<reference evidence="2" key="1">
    <citation type="submission" date="2021-02" db="EMBL/GenBank/DDBJ databases">
        <authorList>
            <person name="Dougan E. K."/>
            <person name="Rhodes N."/>
            <person name="Thang M."/>
            <person name="Chan C."/>
        </authorList>
    </citation>
    <scope>NUCLEOTIDE SEQUENCE</scope>
</reference>
<sequence>MLTTFISPQHGFKLEEGREGKATQAENKHEKVLARIYCAFSAVWSLGANLHEASRKKFQDFLRAPLQMFCPEVGDQDRKQASAGCQHVSWICVKHAKRDAF</sequence>
<comment type="caution">
    <text evidence="2">The sequence shown here is derived from an EMBL/GenBank/DDBJ whole genome shotgun (WGS) entry which is preliminary data.</text>
</comment>
<dbReference type="Pfam" id="PF17852">
    <property type="entry name" value="Dynein_AAA_lid"/>
    <property type="match status" value="1"/>
</dbReference>
<dbReference type="OrthoDB" id="406209at2759"/>
<accession>A0A812MH33</accession>
<protein>
    <submittedName>
        <fullName evidence="2">DNAH6 protein</fullName>
    </submittedName>
</protein>
<name>A0A812MH33_9DINO</name>
<proteinExistence type="predicted"/>
<dbReference type="Proteomes" id="UP000601435">
    <property type="component" value="Unassembled WGS sequence"/>
</dbReference>
<evidence type="ECO:0000313" key="3">
    <source>
        <dbReference type="Proteomes" id="UP000601435"/>
    </source>
</evidence>